<dbReference type="STRING" id="1798665.A2942_04030"/>
<dbReference type="Proteomes" id="UP000178534">
    <property type="component" value="Unassembled WGS sequence"/>
</dbReference>
<name>A0A1G2DCK0_9BACT</name>
<dbReference type="SUPFAM" id="SSF52151">
    <property type="entry name" value="FabD/lysophospholipase-like"/>
    <property type="match status" value="1"/>
</dbReference>
<dbReference type="EMBL" id="MHLP01000038">
    <property type="protein sequence ID" value="OGZ11354.1"/>
    <property type="molecule type" value="Genomic_DNA"/>
</dbReference>
<dbReference type="Gene3D" id="3.40.1090.10">
    <property type="entry name" value="Cytosolic phospholipase A2 catalytic domain"/>
    <property type="match status" value="1"/>
</dbReference>
<evidence type="ECO:0000259" key="2">
    <source>
        <dbReference type="Pfam" id="PF01734"/>
    </source>
</evidence>
<evidence type="ECO:0000313" key="4">
    <source>
        <dbReference type="Proteomes" id="UP000178534"/>
    </source>
</evidence>
<dbReference type="GO" id="GO:0006629">
    <property type="term" value="P:lipid metabolic process"/>
    <property type="evidence" value="ECO:0007669"/>
    <property type="project" value="UniProtKB-KW"/>
</dbReference>
<sequence>MEYEGDLSLLCRLARGEGRIGALGLSGGNAGAEGCAQACAFESYGLTKFKVIGAISSFAGPAIYFAANMLNKGASCYWEECTTENFISFSIRRFLNGTTADVGFLVNDVFRKEVRVEAINRFPGDVVVGVTDWKTGRGHLINLKTAGHELFDAVRATMAMPVLYRKPVIVNGQRKYDGASAIPFPALELIKRWDLDGLIIFANHPKDWRPKFGARIAEIASTFGMMPNRRRASLMRISRYENGLKDLRESKTPHLILWGSGEITAFTRDAKKIKAVAKKAYNGTVELFKRAGI</sequence>
<protein>
    <recommendedName>
        <fullName evidence="2">PNPLA domain-containing protein</fullName>
    </recommendedName>
</protein>
<proteinExistence type="predicted"/>
<evidence type="ECO:0000313" key="3">
    <source>
        <dbReference type="EMBL" id="OGZ11354.1"/>
    </source>
</evidence>
<evidence type="ECO:0000256" key="1">
    <source>
        <dbReference type="ARBA" id="ARBA00023098"/>
    </source>
</evidence>
<organism evidence="3 4">
    <name type="scientific">Candidatus Lloydbacteria bacterium RIFCSPLOWO2_01_FULL_50_20</name>
    <dbReference type="NCBI Taxonomy" id="1798665"/>
    <lineage>
        <taxon>Bacteria</taxon>
        <taxon>Candidatus Lloydiibacteriota</taxon>
    </lineage>
</organism>
<keyword evidence="1" id="KW-0443">Lipid metabolism</keyword>
<dbReference type="InterPro" id="IPR002641">
    <property type="entry name" value="PNPLA_dom"/>
</dbReference>
<dbReference type="InterPro" id="IPR016035">
    <property type="entry name" value="Acyl_Trfase/lysoPLipase"/>
</dbReference>
<reference evidence="3 4" key="1">
    <citation type="journal article" date="2016" name="Nat. Commun.">
        <title>Thousands of microbial genomes shed light on interconnected biogeochemical processes in an aquifer system.</title>
        <authorList>
            <person name="Anantharaman K."/>
            <person name="Brown C.T."/>
            <person name="Hug L.A."/>
            <person name="Sharon I."/>
            <person name="Castelle C.J."/>
            <person name="Probst A.J."/>
            <person name="Thomas B.C."/>
            <person name="Singh A."/>
            <person name="Wilkins M.J."/>
            <person name="Karaoz U."/>
            <person name="Brodie E.L."/>
            <person name="Williams K.H."/>
            <person name="Hubbard S.S."/>
            <person name="Banfield J.F."/>
        </authorList>
    </citation>
    <scope>NUCLEOTIDE SEQUENCE [LARGE SCALE GENOMIC DNA]</scope>
</reference>
<dbReference type="AlphaFoldDB" id="A0A1G2DCK0"/>
<gene>
    <name evidence="3" type="ORF">A2942_04030</name>
</gene>
<feature type="domain" description="PNPLA" evidence="2">
    <location>
        <begin position="47"/>
        <end position="189"/>
    </location>
</feature>
<accession>A0A1G2DCK0</accession>
<comment type="caution">
    <text evidence="3">The sequence shown here is derived from an EMBL/GenBank/DDBJ whole genome shotgun (WGS) entry which is preliminary data.</text>
</comment>
<dbReference type="Pfam" id="PF01734">
    <property type="entry name" value="Patatin"/>
    <property type="match status" value="1"/>
</dbReference>